<dbReference type="AlphaFoldDB" id="A0A168DTC4"/>
<comment type="caution">
    <text evidence="2">The sequence shown here is derived from an EMBL/GenBank/DDBJ whole genome shotgun (WGS) entry which is preliminary data.</text>
</comment>
<evidence type="ECO:0000256" key="1">
    <source>
        <dbReference type="SAM" id="MobiDB-lite"/>
    </source>
</evidence>
<feature type="region of interest" description="Disordered" evidence="1">
    <location>
        <begin position="300"/>
        <end position="380"/>
    </location>
</feature>
<feature type="compositionally biased region" description="Polar residues" evidence="1">
    <location>
        <begin position="275"/>
        <end position="286"/>
    </location>
</feature>
<gene>
    <name evidence="2" type="ORF">AAP_00348</name>
</gene>
<sequence length="455" mass="50924">MSSGFIKKNRPTGSQNKPESAFHRLGLSDSEDASSSEEEDQPFDLEPTVPNRLKSNANPETATEKKLAGFKSLETLFRGISHDEDEEEAGVDSSEDELAADMTFEEHNDYAFNSSILRKQPDGDVASSAHGVGVAQRPKQTTSHLIEQFMRPVKDRGRAKSTIHDFAVSPMDKPVQKSRMRNLFDQDLFSNDFPSQIRTPLKRTMEISIPRSPSFSLPERTKTLTERISKKRENLAKDKQPARPSKIPKIGQSIDDARKKSNVSKSSARKEHTKMSSTASTPLLKSLASKTVDQLYTASKSDGAISTPSEDLPQSPAPSFCIEVKTHSPLPSLPNQLDKPQRPLKQTTKPGMPGKTRRPPKLRPSRELQKPKQESIHSRLPYHEATNDFMVLVSPRKPPKHNGSSDFFVVDDDEKHIQMAQYPKSRDIDRKQAALERAKWSLAFHPPCILSNEVT</sequence>
<feature type="compositionally biased region" description="Basic and acidic residues" evidence="1">
    <location>
        <begin position="227"/>
        <end position="241"/>
    </location>
</feature>
<feature type="region of interest" description="Disordered" evidence="1">
    <location>
        <begin position="122"/>
        <end position="143"/>
    </location>
</feature>
<name>A0A168DTC4_9EURO</name>
<dbReference type="VEuPathDB" id="FungiDB:AAP_00348"/>
<dbReference type="OrthoDB" id="10537509at2759"/>
<evidence type="ECO:0000313" key="3">
    <source>
        <dbReference type="Proteomes" id="UP000242877"/>
    </source>
</evidence>
<feature type="compositionally biased region" description="Polar residues" evidence="1">
    <location>
        <begin position="300"/>
        <end position="309"/>
    </location>
</feature>
<dbReference type="Proteomes" id="UP000242877">
    <property type="component" value="Unassembled WGS sequence"/>
</dbReference>
<accession>A0A168DTC4</accession>
<organism evidence="2 3">
    <name type="scientific">Ascosphaera apis ARSEF 7405</name>
    <dbReference type="NCBI Taxonomy" id="392613"/>
    <lineage>
        <taxon>Eukaryota</taxon>
        <taxon>Fungi</taxon>
        <taxon>Dikarya</taxon>
        <taxon>Ascomycota</taxon>
        <taxon>Pezizomycotina</taxon>
        <taxon>Eurotiomycetes</taxon>
        <taxon>Eurotiomycetidae</taxon>
        <taxon>Onygenales</taxon>
        <taxon>Ascosphaeraceae</taxon>
        <taxon>Ascosphaera</taxon>
    </lineage>
</organism>
<dbReference type="EMBL" id="AZGZ01000001">
    <property type="protein sequence ID" value="KZZ98087.1"/>
    <property type="molecule type" value="Genomic_DNA"/>
</dbReference>
<feature type="compositionally biased region" description="Acidic residues" evidence="1">
    <location>
        <begin position="29"/>
        <end position="43"/>
    </location>
</feature>
<feature type="region of interest" description="Disordered" evidence="1">
    <location>
        <begin position="1"/>
        <end position="68"/>
    </location>
</feature>
<reference evidence="2 3" key="1">
    <citation type="journal article" date="2016" name="Genome Biol. Evol.">
        <title>Divergent and convergent evolution of fungal pathogenicity.</title>
        <authorList>
            <person name="Shang Y."/>
            <person name="Xiao G."/>
            <person name="Zheng P."/>
            <person name="Cen K."/>
            <person name="Zhan S."/>
            <person name="Wang C."/>
        </authorList>
    </citation>
    <scope>NUCLEOTIDE SEQUENCE [LARGE SCALE GENOMIC DNA]</scope>
    <source>
        <strain evidence="2 3">ARSEF 7405</strain>
    </source>
</reference>
<keyword evidence="3" id="KW-1185">Reference proteome</keyword>
<feature type="region of interest" description="Disordered" evidence="1">
    <location>
        <begin position="227"/>
        <end position="286"/>
    </location>
</feature>
<evidence type="ECO:0000313" key="2">
    <source>
        <dbReference type="EMBL" id="KZZ98087.1"/>
    </source>
</evidence>
<proteinExistence type="predicted"/>
<protein>
    <submittedName>
        <fullName evidence="2">Uncharacterized protein</fullName>
    </submittedName>
</protein>
<feature type="compositionally biased region" description="Basic and acidic residues" evidence="1">
    <location>
        <begin position="364"/>
        <end position="380"/>
    </location>
</feature>